<keyword evidence="1" id="KW-0472">Membrane</keyword>
<dbReference type="PANTHER" id="PTHR33639">
    <property type="entry name" value="THIOL-DISULFIDE OXIDOREDUCTASE DCC"/>
    <property type="match status" value="1"/>
</dbReference>
<dbReference type="AlphaFoldDB" id="A0A7S4FE06"/>
<dbReference type="GO" id="GO:0015035">
    <property type="term" value="F:protein-disulfide reductase activity"/>
    <property type="evidence" value="ECO:0007669"/>
    <property type="project" value="InterPro"/>
</dbReference>
<feature type="signal peptide" evidence="2">
    <location>
        <begin position="1"/>
        <end position="15"/>
    </location>
</feature>
<reference evidence="3" key="1">
    <citation type="submission" date="2021-01" db="EMBL/GenBank/DDBJ databases">
        <authorList>
            <person name="Corre E."/>
            <person name="Pelletier E."/>
            <person name="Niang G."/>
            <person name="Scheremetjew M."/>
            <person name="Finn R."/>
            <person name="Kale V."/>
            <person name="Holt S."/>
            <person name="Cochrane G."/>
            <person name="Meng A."/>
            <person name="Brown T."/>
            <person name="Cohen L."/>
        </authorList>
    </citation>
    <scope>NUCLEOTIDE SEQUENCE</scope>
    <source>
        <strain evidence="3">CCMP1594</strain>
    </source>
</reference>
<keyword evidence="1" id="KW-0812">Transmembrane</keyword>
<organism evidence="3">
    <name type="scientific">Eutreptiella gymnastica</name>
    <dbReference type="NCBI Taxonomy" id="73025"/>
    <lineage>
        <taxon>Eukaryota</taxon>
        <taxon>Discoba</taxon>
        <taxon>Euglenozoa</taxon>
        <taxon>Euglenida</taxon>
        <taxon>Spirocuta</taxon>
        <taxon>Euglenophyceae</taxon>
        <taxon>Eutreptiales</taxon>
        <taxon>Eutreptiaceae</taxon>
        <taxon>Eutreptiella</taxon>
    </lineage>
</organism>
<dbReference type="InterPro" id="IPR052927">
    <property type="entry name" value="DCC_oxidoreductase"/>
</dbReference>
<feature type="transmembrane region" description="Helical" evidence="1">
    <location>
        <begin position="102"/>
        <end position="124"/>
    </location>
</feature>
<sequence length="300" mass="31923">MVVIVLFGSELQVLAQHLKSVVPVVKSQTVAPYNINEFSRAKDNGALVGSNTVPTAQGLDSRPLKGHLALSATGLGLAPAEGVHAMQAENSEVAQIASGGPLSLVGILVVVGVVALASSAYGILSRAGRQTGFVTVDLKTTEEAANFAQIHDAVFAVDKRPVILFDGVCNLCNGGVNFALDYDPEGVFRFAALQSNTGRALLACNDRAPDDISTIVLVSEDGCYDRSEAVLRIARGLPTGPWSKLALLGFIFPRPVRDLMYEFVADNRYKFFGEIQSCRFSDEGFDDRFVSDLPASEGTV</sequence>
<keyword evidence="2" id="KW-0732">Signal</keyword>
<name>A0A7S4FE06_9EUGL</name>
<accession>A0A7S4FE06</accession>
<gene>
    <name evidence="3" type="ORF">EGYM00163_LOCUS385</name>
</gene>
<dbReference type="PANTHER" id="PTHR33639:SF2">
    <property type="entry name" value="DUF393 DOMAIN-CONTAINING PROTEIN"/>
    <property type="match status" value="1"/>
</dbReference>
<proteinExistence type="predicted"/>
<evidence type="ECO:0000256" key="2">
    <source>
        <dbReference type="SAM" id="SignalP"/>
    </source>
</evidence>
<dbReference type="InterPro" id="IPR007263">
    <property type="entry name" value="DCC1-like"/>
</dbReference>
<keyword evidence="1" id="KW-1133">Transmembrane helix</keyword>
<protein>
    <recommendedName>
        <fullName evidence="4">DUF393 domain-containing protein</fullName>
    </recommendedName>
</protein>
<dbReference type="Pfam" id="PF04134">
    <property type="entry name" value="DCC1-like"/>
    <property type="match status" value="1"/>
</dbReference>
<feature type="chain" id="PRO_5030826154" description="DUF393 domain-containing protein" evidence="2">
    <location>
        <begin position="16"/>
        <end position="300"/>
    </location>
</feature>
<evidence type="ECO:0000256" key="1">
    <source>
        <dbReference type="SAM" id="Phobius"/>
    </source>
</evidence>
<evidence type="ECO:0008006" key="4">
    <source>
        <dbReference type="Google" id="ProtNLM"/>
    </source>
</evidence>
<dbReference type="EMBL" id="HBJA01001444">
    <property type="protein sequence ID" value="CAE0789272.1"/>
    <property type="molecule type" value="Transcribed_RNA"/>
</dbReference>
<evidence type="ECO:0000313" key="3">
    <source>
        <dbReference type="EMBL" id="CAE0789272.1"/>
    </source>
</evidence>